<proteinExistence type="predicted"/>
<sequence length="565" mass="61289">MNSTGRRPLGHGKVLVVPNSLQISGRSSYTVQPFGPRCTQFSSSMAASCSAAVLRGRRDISSGEVVTGPQQSWQPGTHSNEGICLRSALIFWLLQLIETLTERRIGVDSDAKRAAQTASSDRCILRQIFQTGMLPMTASARHTASYYAASSVSQPDYPALTGEVRADVCVIGGGYSGINTALELAERGFSVVLLEARKLGWGASGRNGGQLIRGVGHGLDQFSNVIGSDGVRQMKLMGLEAVEIVRERVERYQIPCDLTWGYCDLANKPRDLIGLAEDAEELRNLGYRHEVRLLQANEMSSVIGSERYVGGMIDMGSGHLHPLNLALGESAAAQQLGVKLFEQSEVTRIDYGPEVKVHTANGNVRANTLVLACNAYLNGLNPQLSGKVLPAGSYIIATEPLSEAQAASLLPQNMAVCDQRVTVDYFRLSADRRLLFGGACHYSGRDPQDIGAYMRPKMLKVFPQLADVKIDYQWGGMIGIGANRLPQIGRLADQPNVYYAQAYAGHGLNATHLAGKLLAEAISGQQQGRFDLFAQVPHITFPGGKHLRSPLLALGMLWHRFKELL</sequence>
<reference evidence="3 4" key="1">
    <citation type="submission" date="2018-08" db="EMBL/GenBank/DDBJ databases">
        <title>Recombination of ecologically and evolutionarily significant loci maintains genetic cohesion in the Pseudomonas syringae species complex.</title>
        <authorList>
            <person name="Dillon M."/>
            <person name="Thakur S."/>
            <person name="Almeida R.N.D."/>
            <person name="Weir B.S."/>
            <person name="Guttman D.S."/>
        </authorList>
    </citation>
    <scope>NUCLEOTIDE SEQUENCE [LARGE SCALE GENOMIC DNA]</scope>
    <source>
        <strain evidence="3 4">ICMP 11288</strain>
    </source>
</reference>
<keyword evidence="1" id="KW-0560">Oxidoreductase</keyword>
<dbReference type="PANTHER" id="PTHR13847">
    <property type="entry name" value="SARCOSINE DEHYDROGENASE-RELATED"/>
    <property type="match status" value="1"/>
</dbReference>
<dbReference type="EMBL" id="RBRL01000188">
    <property type="protein sequence ID" value="RMQ88756.1"/>
    <property type="molecule type" value="Genomic_DNA"/>
</dbReference>
<gene>
    <name evidence="3" type="ORF">ALP97_04908</name>
</gene>
<dbReference type="Pfam" id="PF01266">
    <property type="entry name" value="DAO"/>
    <property type="match status" value="1"/>
</dbReference>
<evidence type="ECO:0000256" key="1">
    <source>
        <dbReference type="ARBA" id="ARBA00023002"/>
    </source>
</evidence>
<accession>A0A3M4QEH3</accession>
<dbReference type="SUPFAM" id="SSF51905">
    <property type="entry name" value="FAD/NAD(P)-binding domain"/>
    <property type="match status" value="1"/>
</dbReference>
<dbReference type="InterPro" id="IPR006076">
    <property type="entry name" value="FAD-dep_OxRdtase"/>
</dbReference>
<dbReference type="GO" id="GO:0005737">
    <property type="term" value="C:cytoplasm"/>
    <property type="evidence" value="ECO:0007669"/>
    <property type="project" value="TreeGrafter"/>
</dbReference>
<protein>
    <recommendedName>
        <fullName evidence="2">FAD dependent oxidoreductase domain-containing protein</fullName>
    </recommendedName>
</protein>
<feature type="domain" description="FAD dependent oxidoreductase" evidence="2">
    <location>
        <begin position="167"/>
        <end position="520"/>
    </location>
</feature>
<dbReference type="GO" id="GO:0016491">
    <property type="term" value="F:oxidoreductase activity"/>
    <property type="evidence" value="ECO:0007669"/>
    <property type="project" value="UniProtKB-KW"/>
</dbReference>
<evidence type="ECO:0000313" key="4">
    <source>
        <dbReference type="Proteomes" id="UP000277179"/>
    </source>
</evidence>
<evidence type="ECO:0000259" key="2">
    <source>
        <dbReference type="Pfam" id="PF01266"/>
    </source>
</evidence>
<dbReference type="Gene3D" id="3.30.9.10">
    <property type="entry name" value="D-Amino Acid Oxidase, subunit A, domain 2"/>
    <property type="match status" value="1"/>
</dbReference>
<name>A0A3M4QEH3_9PSED</name>
<dbReference type="Proteomes" id="UP000277179">
    <property type="component" value="Unassembled WGS sequence"/>
</dbReference>
<organism evidence="3 4">
    <name type="scientific">Pseudomonas salomonii</name>
    <dbReference type="NCBI Taxonomy" id="191391"/>
    <lineage>
        <taxon>Bacteria</taxon>
        <taxon>Pseudomonadati</taxon>
        <taxon>Pseudomonadota</taxon>
        <taxon>Gammaproteobacteria</taxon>
        <taxon>Pseudomonadales</taxon>
        <taxon>Pseudomonadaceae</taxon>
        <taxon>Pseudomonas</taxon>
    </lineage>
</organism>
<dbReference type="InterPro" id="IPR036188">
    <property type="entry name" value="FAD/NAD-bd_sf"/>
</dbReference>
<evidence type="ECO:0000313" key="3">
    <source>
        <dbReference type="EMBL" id="RMQ88756.1"/>
    </source>
</evidence>
<dbReference type="AlphaFoldDB" id="A0A3M4QEH3"/>
<comment type="caution">
    <text evidence="3">The sequence shown here is derived from an EMBL/GenBank/DDBJ whole genome shotgun (WGS) entry which is preliminary data.</text>
</comment>
<dbReference type="Gene3D" id="3.50.50.60">
    <property type="entry name" value="FAD/NAD(P)-binding domain"/>
    <property type="match status" value="1"/>
</dbReference>
<dbReference type="PANTHER" id="PTHR13847:SF281">
    <property type="entry name" value="FAD DEPENDENT OXIDOREDUCTASE DOMAIN-CONTAINING PROTEIN"/>
    <property type="match status" value="1"/>
</dbReference>